<dbReference type="AlphaFoldDB" id="A0A3N0YW82"/>
<sequence>MDSFVADKLTEWRLSELIENFRERSSEEHQEKMVKNRGANLESFKSFRNNCSKKTIQATKSKHAATNQIHQDFWLTCDVFDLAGYIMAKDSAHIDGFICSETIAEKPWERKERPSENTRKKKNERSQSREHRLKEEGVS</sequence>
<dbReference type="Proteomes" id="UP000281406">
    <property type="component" value="Unassembled WGS sequence"/>
</dbReference>
<organism evidence="2 3">
    <name type="scientific">Anabarilius grahami</name>
    <name type="common">Kanglang fish</name>
    <name type="synonym">Barilius grahami</name>
    <dbReference type="NCBI Taxonomy" id="495550"/>
    <lineage>
        <taxon>Eukaryota</taxon>
        <taxon>Metazoa</taxon>
        <taxon>Chordata</taxon>
        <taxon>Craniata</taxon>
        <taxon>Vertebrata</taxon>
        <taxon>Euteleostomi</taxon>
        <taxon>Actinopterygii</taxon>
        <taxon>Neopterygii</taxon>
        <taxon>Teleostei</taxon>
        <taxon>Ostariophysi</taxon>
        <taxon>Cypriniformes</taxon>
        <taxon>Xenocyprididae</taxon>
        <taxon>Xenocypridinae</taxon>
        <taxon>Xenocypridinae incertae sedis</taxon>
        <taxon>Anabarilius</taxon>
    </lineage>
</organism>
<evidence type="ECO:0000313" key="3">
    <source>
        <dbReference type="Proteomes" id="UP000281406"/>
    </source>
</evidence>
<reference evidence="2 3" key="1">
    <citation type="submission" date="2018-10" db="EMBL/GenBank/DDBJ databases">
        <title>Genome assembly for a Yunnan-Guizhou Plateau 3E fish, Anabarilius grahami (Regan), and its evolutionary and genetic applications.</title>
        <authorList>
            <person name="Jiang W."/>
        </authorList>
    </citation>
    <scope>NUCLEOTIDE SEQUENCE [LARGE SCALE GENOMIC DNA]</scope>
    <source>
        <strain evidence="2">AG-KIZ</strain>
        <tissue evidence="2">Muscle</tissue>
    </source>
</reference>
<feature type="region of interest" description="Disordered" evidence="1">
    <location>
        <begin position="108"/>
        <end position="139"/>
    </location>
</feature>
<name>A0A3N0YW82_ANAGA</name>
<evidence type="ECO:0000256" key="1">
    <source>
        <dbReference type="SAM" id="MobiDB-lite"/>
    </source>
</evidence>
<accession>A0A3N0YW82</accession>
<keyword evidence="3" id="KW-1185">Reference proteome</keyword>
<comment type="caution">
    <text evidence="2">The sequence shown here is derived from an EMBL/GenBank/DDBJ whole genome shotgun (WGS) entry which is preliminary data.</text>
</comment>
<evidence type="ECO:0000313" key="2">
    <source>
        <dbReference type="EMBL" id="ROL49978.1"/>
    </source>
</evidence>
<proteinExistence type="predicted"/>
<dbReference type="EMBL" id="RJVU01024468">
    <property type="protein sequence ID" value="ROL49978.1"/>
    <property type="molecule type" value="Genomic_DNA"/>
</dbReference>
<protein>
    <submittedName>
        <fullName evidence="2">Uncharacterized protein</fullName>
    </submittedName>
</protein>
<gene>
    <name evidence="2" type="ORF">DPX16_0016</name>
</gene>